<keyword evidence="8" id="KW-0408">Iron</keyword>
<dbReference type="Proteomes" id="UP000435304">
    <property type="component" value="Unassembled WGS sequence"/>
</dbReference>
<evidence type="ECO:0000256" key="1">
    <source>
        <dbReference type="ARBA" id="ARBA00001929"/>
    </source>
</evidence>
<evidence type="ECO:0000256" key="5">
    <source>
        <dbReference type="ARBA" id="ARBA00022617"/>
    </source>
</evidence>
<dbReference type="Pfam" id="PF07992">
    <property type="entry name" value="Pyr_redox_2"/>
    <property type="match status" value="1"/>
</dbReference>
<dbReference type="PANTHER" id="PTHR43809">
    <property type="entry name" value="NITRITE REDUCTASE (NADH) LARGE SUBUNIT"/>
    <property type="match status" value="1"/>
</dbReference>
<protein>
    <submittedName>
        <fullName evidence="12">NAD(P)/FAD-dependent oxidoreductase</fullName>
    </submittedName>
</protein>
<evidence type="ECO:0000256" key="8">
    <source>
        <dbReference type="ARBA" id="ARBA00023004"/>
    </source>
</evidence>
<dbReference type="Pfam" id="PF04324">
    <property type="entry name" value="Fer2_BFD"/>
    <property type="match status" value="1"/>
</dbReference>
<name>A0A6A9UX09_9ACTN</name>
<dbReference type="PANTHER" id="PTHR43809:SF1">
    <property type="entry name" value="NITRITE REDUCTASE (NADH) LARGE SUBUNIT"/>
    <property type="match status" value="1"/>
</dbReference>
<evidence type="ECO:0000313" key="12">
    <source>
        <dbReference type="EMBL" id="MVA77241.1"/>
    </source>
</evidence>
<dbReference type="PRINTS" id="PR00368">
    <property type="entry name" value="FADPNR"/>
</dbReference>
<gene>
    <name evidence="12" type="ORF">GC722_14595</name>
</gene>
<keyword evidence="13" id="KW-1185">Reference proteome</keyword>
<proteinExistence type="inferred from homology"/>
<dbReference type="InterPro" id="IPR007419">
    <property type="entry name" value="BFD-like_2Fe2S-bd_dom"/>
</dbReference>
<dbReference type="EMBL" id="WPCU01000010">
    <property type="protein sequence ID" value="MVA77241.1"/>
    <property type="molecule type" value="Genomic_DNA"/>
</dbReference>
<feature type="domain" description="FAD/NAD(P)-binding" evidence="11">
    <location>
        <begin position="5"/>
        <end position="280"/>
    </location>
</feature>
<evidence type="ECO:0000256" key="6">
    <source>
        <dbReference type="ARBA" id="ARBA00022723"/>
    </source>
</evidence>
<dbReference type="InterPro" id="IPR023753">
    <property type="entry name" value="FAD/NAD-binding_dom"/>
</dbReference>
<evidence type="ECO:0000259" key="10">
    <source>
        <dbReference type="Pfam" id="PF04324"/>
    </source>
</evidence>
<dbReference type="Gene3D" id="1.10.10.1100">
    <property type="entry name" value="BFD-like [2Fe-2S]-binding domain"/>
    <property type="match status" value="1"/>
</dbReference>
<keyword evidence="7" id="KW-0560">Oxidoreductase</keyword>
<dbReference type="GO" id="GO:0046872">
    <property type="term" value="F:metal ion binding"/>
    <property type="evidence" value="ECO:0007669"/>
    <property type="project" value="UniProtKB-KW"/>
</dbReference>
<comment type="similarity">
    <text evidence="4">Belongs to the nitrite and sulfite reductase 4Fe-4S domain family.</text>
</comment>
<comment type="cofactor">
    <cofactor evidence="1">
        <name>siroheme</name>
        <dbReference type="ChEBI" id="CHEBI:60052"/>
    </cofactor>
</comment>
<evidence type="ECO:0000256" key="9">
    <source>
        <dbReference type="ARBA" id="ARBA00023014"/>
    </source>
</evidence>
<dbReference type="Gene3D" id="3.50.50.60">
    <property type="entry name" value="FAD/NAD(P)-binding domain"/>
    <property type="match status" value="2"/>
</dbReference>
<evidence type="ECO:0000256" key="3">
    <source>
        <dbReference type="ARBA" id="ARBA00005096"/>
    </source>
</evidence>
<keyword evidence="6" id="KW-0479">Metal-binding</keyword>
<evidence type="ECO:0000256" key="7">
    <source>
        <dbReference type="ARBA" id="ARBA00023002"/>
    </source>
</evidence>
<dbReference type="InterPro" id="IPR041854">
    <property type="entry name" value="BFD-like_2Fe2S-bd_dom_sf"/>
</dbReference>
<organism evidence="12 13">
    <name type="scientific">Auraticoccus cholistanensis</name>
    <dbReference type="NCBI Taxonomy" id="2656650"/>
    <lineage>
        <taxon>Bacteria</taxon>
        <taxon>Bacillati</taxon>
        <taxon>Actinomycetota</taxon>
        <taxon>Actinomycetes</taxon>
        <taxon>Propionibacteriales</taxon>
        <taxon>Propionibacteriaceae</taxon>
        <taxon>Auraticoccus</taxon>
    </lineage>
</organism>
<dbReference type="GO" id="GO:0051536">
    <property type="term" value="F:iron-sulfur cluster binding"/>
    <property type="evidence" value="ECO:0007669"/>
    <property type="project" value="UniProtKB-KW"/>
</dbReference>
<accession>A0A6A9UX09</accession>
<keyword evidence="9" id="KW-0411">Iron-sulfur</keyword>
<dbReference type="AlphaFoldDB" id="A0A6A9UX09"/>
<evidence type="ECO:0000313" key="13">
    <source>
        <dbReference type="Proteomes" id="UP000435304"/>
    </source>
</evidence>
<dbReference type="SUPFAM" id="SSF51905">
    <property type="entry name" value="FAD/NAD(P)-binding domain"/>
    <property type="match status" value="1"/>
</dbReference>
<dbReference type="InterPro" id="IPR052034">
    <property type="entry name" value="NasD-like"/>
</dbReference>
<evidence type="ECO:0000259" key="11">
    <source>
        <dbReference type="Pfam" id="PF07992"/>
    </source>
</evidence>
<evidence type="ECO:0000256" key="2">
    <source>
        <dbReference type="ARBA" id="ARBA00001966"/>
    </source>
</evidence>
<comment type="pathway">
    <text evidence="3">Nitrogen metabolism; nitrate reduction (assimilation).</text>
</comment>
<sequence>MVGSRFAAELTDGDGGRFRVTVLGAESAQPYNRVLLSQLVAGQYGPEALALPSAASERVRVHGGTVALAVDRQDRSVLASDGSRHRYDFLVLATGAAARVPALPGLDPWPRGVHALRTRDDALAVVAATAEARSAVVLGAGVLGVETAVALSRRGLPVTVVHPAPTLMDRQLDAGAGRVLAASLARLGIEHRAGVPARRVRTRDGRLTGLDLDDASVLPADLLVVCTGTQPRTDLARAAGLPVGRGVLVDDRLASPADPRVFAVGDCAEPPEGATGLVAQGWEQAARLAARLRATGTGPGALPRRRDRVADDVVKVKAAGLDVVTMGVSGARVGDPALRTLRLSDPDAGRHVEVVVSGQRLVGATCLGDAEVAAELLACYTRGTPVPADPARLLLTPLAAVAAPRPAVTELAEDAVVCRCNGVDRRTIDRACREGATTVEEVAARTRAGTGCGGCRADVCALVEALAPVPAGTSPQPGPGCEKSVTAVSPLASAAVTSAR</sequence>
<keyword evidence="5" id="KW-0349">Heme</keyword>
<feature type="domain" description="BFD-like [2Fe-2S]-binding" evidence="10">
    <location>
        <begin position="416"/>
        <end position="464"/>
    </location>
</feature>
<dbReference type="GO" id="GO:0016491">
    <property type="term" value="F:oxidoreductase activity"/>
    <property type="evidence" value="ECO:0007669"/>
    <property type="project" value="UniProtKB-KW"/>
</dbReference>
<reference evidence="12 13" key="1">
    <citation type="submission" date="2019-12" db="EMBL/GenBank/DDBJ databases">
        <title>Auraticoccus cholistani sp. nov., an actinomycete isolated from soil of Cholistan desert.</title>
        <authorList>
            <person name="Cheema M.T."/>
        </authorList>
    </citation>
    <scope>NUCLEOTIDE SEQUENCE [LARGE SCALE GENOMIC DNA]</scope>
    <source>
        <strain evidence="12 13">F435</strain>
    </source>
</reference>
<comment type="caution">
    <text evidence="12">The sequence shown here is derived from an EMBL/GenBank/DDBJ whole genome shotgun (WGS) entry which is preliminary data.</text>
</comment>
<comment type="cofactor">
    <cofactor evidence="2">
        <name>[4Fe-4S] cluster</name>
        <dbReference type="ChEBI" id="CHEBI:49883"/>
    </cofactor>
</comment>
<dbReference type="InterPro" id="IPR036188">
    <property type="entry name" value="FAD/NAD-bd_sf"/>
</dbReference>
<evidence type="ECO:0000256" key="4">
    <source>
        <dbReference type="ARBA" id="ARBA00010429"/>
    </source>
</evidence>